<gene>
    <name evidence="5" type="ORF">HT99x_012500</name>
    <name evidence="4" type="ORF">HT99x_02381</name>
</gene>
<reference evidence="5" key="2">
    <citation type="journal article" date="2016" name="Genome Announc.">
        <title>Draft Genome Sequences of Two Novel Amoeba-Resistant Intranuclear Bacteria, 'Candidatus Berkiella cookevillensis' and 'Candidatus Berkiella aquae'.</title>
        <authorList>
            <person name="Mehari Y.T."/>
            <person name="Arivett B.A."/>
            <person name="Farone A.L."/>
            <person name="Gunderson J.H."/>
            <person name="Farone M.B."/>
        </authorList>
    </citation>
    <scope>NUCLEOTIDE SEQUENCE</scope>
    <source>
        <strain evidence="5">HT99</strain>
    </source>
</reference>
<evidence type="ECO:0000313" key="4">
    <source>
        <dbReference type="EMBL" id="KRG20453.1"/>
    </source>
</evidence>
<dbReference type="EMBL" id="LKAJ01000011">
    <property type="protein sequence ID" value="KRG20453.1"/>
    <property type="molecule type" value="Genomic_DNA"/>
</dbReference>
<dbReference type="EMBL" id="LKAJ02000001">
    <property type="protein sequence ID" value="MCS5712254.1"/>
    <property type="molecule type" value="Genomic_DNA"/>
</dbReference>
<feature type="chain" id="PRO_5043129704" evidence="2">
    <location>
        <begin position="24"/>
        <end position="195"/>
    </location>
</feature>
<comment type="caution">
    <text evidence="4">The sequence shown here is derived from an EMBL/GenBank/DDBJ whole genome shotgun (WGS) entry which is preliminary data.</text>
</comment>
<evidence type="ECO:0000259" key="3">
    <source>
        <dbReference type="Pfam" id="PF13505"/>
    </source>
</evidence>
<reference evidence="4" key="1">
    <citation type="submission" date="2015-09" db="EMBL/GenBank/DDBJ databases">
        <title>Draft Genome Sequences of Two Novel Amoeba-resistant Intranuclear Bacteria, Candidatus Berkiella cookevillensis and Candidatus Berkiella aquae.</title>
        <authorList>
            <person name="Mehari Y.T."/>
            <person name="Arivett B.A."/>
            <person name="Farone A.L."/>
            <person name="Gunderson J.H."/>
            <person name="Farone M.B."/>
        </authorList>
    </citation>
    <scope>NUCLEOTIDE SEQUENCE [LARGE SCALE GENOMIC DNA]</scope>
    <source>
        <strain evidence="4">HT99</strain>
    </source>
</reference>
<dbReference type="Gene3D" id="2.40.160.20">
    <property type="match status" value="1"/>
</dbReference>
<evidence type="ECO:0000256" key="1">
    <source>
        <dbReference type="ARBA" id="ARBA00022729"/>
    </source>
</evidence>
<evidence type="ECO:0000313" key="6">
    <source>
        <dbReference type="Proteomes" id="UP000051497"/>
    </source>
</evidence>
<dbReference type="InterPro" id="IPR011250">
    <property type="entry name" value="OMP/PagP_B-barrel"/>
</dbReference>
<dbReference type="SUPFAM" id="SSF56925">
    <property type="entry name" value="OMPA-like"/>
    <property type="match status" value="1"/>
</dbReference>
<protein>
    <submittedName>
        <fullName evidence="5">Porin family protein</fullName>
    </submittedName>
</protein>
<dbReference type="InterPro" id="IPR027385">
    <property type="entry name" value="Beta-barrel_OMP"/>
</dbReference>
<dbReference type="AlphaFoldDB" id="A0A0Q9YIF2"/>
<sequence length="195" mass="21343">MKTNKISLVLLSTLSLCAIDAIANPYVSGQFGVYGTRDSNNVYDNLFHSHKARATGRIGAGYLWDVNPCTELGLEGGVQGYQKLRESYNNVEASLRRYSIDVLGVVDYYPTVHGFDLFAKAGAAYIREKATIHLDHFDASARKGAVVPKAVIGAGYDIINNVNVNLALSHEFKRSNAYFFPAATSAMIGAKYTFF</sequence>
<dbReference type="STRING" id="295108.HT99x_02381"/>
<feature type="signal peptide" evidence="2">
    <location>
        <begin position="1"/>
        <end position="23"/>
    </location>
</feature>
<proteinExistence type="predicted"/>
<accession>A0A0Q9YIF2</accession>
<dbReference type="RefSeq" id="WP_075066999.1">
    <property type="nucleotide sequence ID" value="NZ_LKAJ02000001.1"/>
</dbReference>
<evidence type="ECO:0000256" key="2">
    <source>
        <dbReference type="SAM" id="SignalP"/>
    </source>
</evidence>
<keyword evidence="1 2" id="KW-0732">Signal</keyword>
<feature type="domain" description="Outer membrane protein beta-barrel" evidence="3">
    <location>
        <begin position="7"/>
        <end position="168"/>
    </location>
</feature>
<keyword evidence="6" id="KW-1185">Reference proteome</keyword>
<name>A0A0Q9YIF2_9GAMM</name>
<dbReference type="Proteomes" id="UP000051497">
    <property type="component" value="Unassembled WGS sequence"/>
</dbReference>
<reference evidence="5" key="3">
    <citation type="submission" date="2021-06" db="EMBL/GenBank/DDBJ databases">
        <title>Genomic Description and Analysis of Intracellular Bacteria, Candidatus Berkiella cookevillensis and Candidatus Berkiella aquae.</title>
        <authorList>
            <person name="Kidane D.T."/>
            <person name="Mehari Y.T."/>
            <person name="Rice F.C."/>
            <person name="Arivett B.A."/>
            <person name="Farone A.L."/>
            <person name="Berk S.G."/>
            <person name="Farone M.B."/>
        </authorList>
    </citation>
    <scope>NUCLEOTIDE SEQUENCE</scope>
    <source>
        <strain evidence="5">HT99</strain>
    </source>
</reference>
<organism evidence="4">
    <name type="scientific">Candidatus Berkiella aquae</name>
    <dbReference type="NCBI Taxonomy" id="295108"/>
    <lineage>
        <taxon>Bacteria</taxon>
        <taxon>Pseudomonadati</taxon>
        <taxon>Pseudomonadota</taxon>
        <taxon>Gammaproteobacteria</taxon>
        <taxon>Candidatus Berkiellales</taxon>
        <taxon>Candidatus Berkiellaceae</taxon>
        <taxon>Candidatus Berkiella</taxon>
    </lineage>
</organism>
<dbReference type="Pfam" id="PF13505">
    <property type="entry name" value="OMP_b-brl"/>
    <property type="match status" value="1"/>
</dbReference>
<evidence type="ECO:0000313" key="5">
    <source>
        <dbReference type="EMBL" id="MCS5712254.1"/>
    </source>
</evidence>
<dbReference type="OrthoDB" id="1149075at2"/>